<sequence length="263" mass="28703">MVQFSERELINDEGYCNGPQLWGAADEFLAMKTPPAGGGEHVRRPGRAAETRTVHVWPPSPHKINKGRVRGAAAISAALFDVRRRRLTLQCSPNRGGFGAGDVDSSPGTAAASSLSQTAHCHAWTHAKHTSFTKNYQNTSHQPTTAASSSKQNPCRYCPSELCSRRWDATRLRRRTNNDDAPRVGTKWPPPAMHPPTRAGPPGWHERDRGGDTLWTHLEEKLRKIGRTKRQTEGSSGVGVRRSGGGVRGVGIGRMIDSIHLAA</sequence>
<dbReference type="Proteomes" id="UP000719412">
    <property type="component" value="Unassembled WGS sequence"/>
</dbReference>
<dbReference type="AlphaFoldDB" id="A0A8J6HCE1"/>
<dbReference type="EMBL" id="JABDTM020026462">
    <property type="protein sequence ID" value="KAH0811903.1"/>
    <property type="molecule type" value="Genomic_DNA"/>
</dbReference>
<evidence type="ECO:0000313" key="2">
    <source>
        <dbReference type="EMBL" id="KAH0811903.1"/>
    </source>
</evidence>
<name>A0A8J6HCE1_TENMO</name>
<evidence type="ECO:0000256" key="1">
    <source>
        <dbReference type="SAM" id="MobiDB-lite"/>
    </source>
</evidence>
<proteinExistence type="predicted"/>
<comment type="caution">
    <text evidence="2">The sequence shown here is derived from an EMBL/GenBank/DDBJ whole genome shotgun (WGS) entry which is preliminary data.</text>
</comment>
<gene>
    <name evidence="2" type="ORF">GEV33_010880</name>
</gene>
<keyword evidence="3" id="KW-1185">Reference proteome</keyword>
<organism evidence="2 3">
    <name type="scientific">Tenebrio molitor</name>
    <name type="common">Yellow mealworm beetle</name>
    <dbReference type="NCBI Taxonomy" id="7067"/>
    <lineage>
        <taxon>Eukaryota</taxon>
        <taxon>Metazoa</taxon>
        <taxon>Ecdysozoa</taxon>
        <taxon>Arthropoda</taxon>
        <taxon>Hexapoda</taxon>
        <taxon>Insecta</taxon>
        <taxon>Pterygota</taxon>
        <taxon>Neoptera</taxon>
        <taxon>Endopterygota</taxon>
        <taxon>Coleoptera</taxon>
        <taxon>Polyphaga</taxon>
        <taxon>Cucujiformia</taxon>
        <taxon>Tenebrionidae</taxon>
        <taxon>Tenebrio</taxon>
    </lineage>
</organism>
<feature type="region of interest" description="Disordered" evidence="1">
    <location>
        <begin position="174"/>
        <end position="206"/>
    </location>
</feature>
<evidence type="ECO:0000313" key="3">
    <source>
        <dbReference type="Proteomes" id="UP000719412"/>
    </source>
</evidence>
<accession>A0A8J6HCE1</accession>
<reference evidence="2" key="2">
    <citation type="submission" date="2021-08" db="EMBL/GenBank/DDBJ databases">
        <authorList>
            <person name="Eriksson T."/>
        </authorList>
    </citation>
    <scope>NUCLEOTIDE SEQUENCE</scope>
    <source>
        <strain evidence="2">Stoneville</strain>
        <tissue evidence="2">Whole head</tissue>
    </source>
</reference>
<reference evidence="2" key="1">
    <citation type="journal article" date="2020" name="J Insects Food Feed">
        <title>The yellow mealworm (Tenebrio molitor) genome: a resource for the emerging insects as food and feed industry.</title>
        <authorList>
            <person name="Eriksson T."/>
            <person name="Andere A."/>
            <person name="Kelstrup H."/>
            <person name="Emery V."/>
            <person name="Picard C."/>
        </authorList>
    </citation>
    <scope>NUCLEOTIDE SEQUENCE</scope>
    <source>
        <strain evidence="2">Stoneville</strain>
        <tissue evidence="2">Whole head</tissue>
    </source>
</reference>
<protein>
    <submittedName>
        <fullName evidence="2">Uncharacterized protein</fullName>
    </submittedName>
</protein>